<accession>X1QP68</accession>
<gene>
    <name evidence="1" type="ORF">S12H4_09193</name>
</gene>
<dbReference type="AlphaFoldDB" id="X1QP68"/>
<reference evidence="1" key="1">
    <citation type="journal article" date="2014" name="Front. Microbiol.">
        <title>High frequency of phylogenetically diverse reductive dehalogenase-homologous genes in deep subseafloor sedimentary metagenomes.</title>
        <authorList>
            <person name="Kawai M."/>
            <person name="Futagami T."/>
            <person name="Toyoda A."/>
            <person name="Takaki Y."/>
            <person name="Nishi S."/>
            <person name="Hori S."/>
            <person name="Arai W."/>
            <person name="Tsubouchi T."/>
            <person name="Morono Y."/>
            <person name="Uchiyama I."/>
            <person name="Ito T."/>
            <person name="Fujiyama A."/>
            <person name="Inagaki F."/>
            <person name="Takami H."/>
        </authorList>
    </citation>
    <scope>NUCLEOTIDE SEQUENCE</scope>
    <source>
        <strain evidence="1">Expedition CK06-06</strain>
    </source>
</reference>
<dbReference type="EMBL" id="BARW01003684">
    <property type="protein sequence ID" value="GAI70018.1"/>
    <property type="molecule type" value="Genomic_DNA"/>
</dbReference>
<protein>
    <submittedName>
        <fullName evidence="1">Uncharacterized protein</fullName>
    </submittedName>
</protein>
<proteinExistence type="predicted"/>
<sequence length="123" mass="13548">MAPPIIFYSTTNFPLPRFTDYPVGIEPTLLIADFTPGPNVLGLTFNTAMLQIPIAGNNFFLRQANMKWDLTFVEWDSATVVRFTSEAVAGDFGPDVISFIGAEMPLKSVSLIPLPDFTDFPVT</sequence>
<comment type="caution">
    <text evidence="1">The sequence shown here is derived from an EMBL/GenBank/DDBJ whole genome shotgun (WGS) entry which is preliminary data.</text>
</comment>
<name>X1QP68_9ZZZZ</name>
<evidence type="ECO:0000313" key="1">
    <source>
        <dbReference type="EMBL" id="GAI70018.1"/>
    </source>
</evidence>
<organism evidence="1">
    <name type="scientific">marine sediment metagenome</name>
    <dbReference type="NCBI Taxonomy" id="412755"/>
    <lineage>
        <taxon>unclassified sequences</taxon>
        <taxon>metagenomes</taxon>
        <taxon>ecological metagenomes</taxon>
    </lineage>
</organism>